<keyword evidence="4 8" id="KW-0732">Signal</keyword>
<dbReference type="InterPro" id="IPR008962">
    <property type="entry name" value="PapD-like_sf"/>
</dbReference>
<dbReference type="GO" id="GO:0030288">
    <property type="term" value="C:outer membrane-bounded periplasmic space"/>
    <property type="evidence" value="ECO:0007669"/>
    <property type="project" value="InterPro"/>
</dbReference>
<sequence>MKILSGSLLAALLFSSTVAQAGVIVGGTRLIYNGGNKESSLSVKNPDKVPYLIQTWVDTTAGGAEKAPFIVTPPLFRLDGEQQNVLRVVRAGGNLSNDKESLYWINVKAIPAGEAKEGQNTLQIAIKNRMKLIYRPQGLKGVPEDVTSQLKWQRSGNSVQVTNPTPFYMNFMEVKVAGKVVKDAMYVAPGSSERFALPAGVSGGNLSWKIINDYGSIGPEHNSSI</sequence>
<evidence type="ECO:0000256" key="4">
    <source>
        <dbReference type="ARBA" id="ARBA00022729"/>
    </source>
</evidence>
<dbReference type="Pfam" id="PF02753">
    <property type="entry name" value="PapD_C"/>
    <property type="match status" value="1"/>
</dbReference>
<dbReference type="InterPro" id="IPR016148">
    <property type="entry name" value="Pili_assmbl_chaperone_C"/>
</dbReference>
<dbReference type="PANTHER" id="PTHR30251:SF9">
    <property type="entry name" value="CHAPERONE PROTEIN CAF1M"/>
    <property type="match status" value="1"/>
</dbReference>
<feature type="signal peptide" evidence="8">
    <location>
        <begin position="1"/>
        <end position="21"/>
    </location>
</feature>
<accession>A0A3A5JYS9</accession>
<keyword evidence="3" id="KW-1029">Fimbrium biogenesis</keyword>
<dbReference type="InterPro" id="IPR016147">
    <property type="entry name" value="Pili_assmbl_chaperone_N"/>
</dbReference>
<comment type="caution">
    <text evidence="11">The sequence shown here is derived from an EMBL/GenBank/DDBJ whole genome shotgun (WGS) entry which is preliminary data.</text>
</comment>
<dbReference type="InterPro" id="IPR036316">
    <property type="entry name" value="Pili_assmbl_chap_C_dom_sf"/>
</dbReference>
<name>A0A3A5JYS9_9ENTR</name>
<dbReference type="OrthoDB" id="9131059at2"/>
<feature type="chain" id="PRO_5017362706" evidence="8">
    <location>
        <begin position="22"/>
        <end position="225"/>
    </location>
</feature>
<evidence type="ECO:0000256" key="1">
    <source>
        <dbReference type="ARBA" id="ARBA00004418"/>
    </source>
</evidence>
<keyword evidence="7" id="KW-0393">Immunoglobulin domain</keyword>
<gene>
    <name evidence="11" type="ORF">D6029_00485</name>
</gene>
<dbReference type="Proteomes" id="UP000276295">
    <property type="component" value="Unassembled WGS sequence"/>
</dbReference>
<comment type="subcellular location">
    <subcellularLocation>
        <location evidence="1">Periplasm</location>
    </subcellularLocation>
</comment>
<dbReference type="FunFam" id="2.60.40.10:FF:000458">
    <property type="entry name" value="Molecular chaperone FimC"/>
    <property type="match status" value="1"/>
</dbReference>
<feature type="domain" description="Pili assembly chaperone C-terminal" evidence="10">
    <location>
        <begin position="161"/>
        <end position="217"/>
    </location>
</feature>
<dbReference type="Gene3D" id="2.60.40.10">
    <property type="entry name" value="Immunoglobulins"/>
    <property type="match status" value="2"/>
</dbReference>
<proteinExistence type="inferred from homology"/>
<dbReference type="RefSeq" id="WP_120062870.1">
    <property type="nucleotide sequence ID" value="NZ_QZWH01000001.1"/>
</dbReference>
<evidence type="ECO:0000256" key="5">
    <source>
        <dbReference type="ARBA" id="ARBA00022764"/>
    </source>
</evidence>
<keyword evidence="12" id="KW-1185">Reference proteome</keyword>
<dbReference type="Pfam" id="PF00345">
    <property type="entry name" value="PapD_N"/>
    <property type="match status" value="1"/>
</dbReference>
<dbReference type="InterPro" id="IPR001829">
    <property type="entry name" value="Pili_assmbl_chaperone_bac"/>
</dbReference>
<evidence type="ECO:0000256" key="8">
    <source>
        <dbReference type="SAM" id="SignalP"/>
    </source>
</evidence>
<dbReference type="AlphaFoldDB" id="A0A3A5JYS9"/>
<organism evidence="11 12">
    <name type="scientific">Buttiauxella izardii</name>
    <dbReference type="NCBI Taxonomy" id="82991"/>
    <lineage>
        <taxon>Bacteria</taxon>
        <taxon>Pseudomonadati</taxon>
        <taxon>Pseudomonadota</taxon>
        <taxon>Gammaproteobacteria</taxon>
        <taxon>Enterobacterales</taxon>
        <taxon>Enterobacteriaceae</taxon>
        <taxon>Buttiauxella</taxon>
    </lineage>
</organism>
<evidence type="ECO:0000259" key="10">
    <source>
        <dbReference type="Pfam" id="PF02753"/>
    </source>
</evidence>
<dbReference type="GO" id="GO:0071555">
    <property type="term" value="P:cell wall organization"/>
    <property type="evidence" value="ECO:0007669"/>
    <property type="project" value="InterPro"/>
</dbReference>
<evidence type="ECO:0000313" key="12">
    <source>
        <dbReference type="Proteomes" id="UP000276295"/>
    </source>
</evidence>
<reference evidence="11 12" key="1">
    <citation type="submission" date="2018-09" db="EMBL/GenBank/DDBJ databases">
        <title>Draft genome sequence of Buttiauxella izardii CCUG 35510T.</title>
        <authorList>
            <person name="Salva-Serra F."/>
            <person name="Marathe N."/>
            <person name="Moore E."/>
            <person name="Stadler-Svensson L."/>
            <person name="Engstrom-Jakobsson H."/>
        </authorList>
    </citation>
    <scope>NUCLEOTIDE SEQUENCE [LARGE SCALE GENOMIC DNA]</scope>
    <source>
        <strain evidence="11 12">CCUG 35510</strain>
    </source>
</reference>
<evidence type="ECO:0000259" key="9">
    <source>
        <dbReference type="Pfam" id="PF00345"/>
    </source>
</evidence>
<evidence type="ECO:0000313" key="11">
    <source>
        <dbReference type="EMBL" id="RJT27978.1"/>
    </source>
</evidence>
<dbReference type="SUPFAM" id="SSF49584">
    <property type="entry name" value="Periplasmic chaperone C-domain"/>
    <property type="match status" value="1"/>
</dbReference>
<comment type="similarity">
    <text evidence="2">Belongs to the periplasmic pilus chaperone family.</text>
</comment>
<evidence type="ECO:0000256" key="6">
    <source>
        <dbReference type="ARBA" id="ARBA00023186"/>
    </source>
</evidence>
<evidence type="ECO:0000256" key="2">
    <source>
        <dbReference type="ARBA" id="ARBA00007399"/>
    </source>
</evidence>
<keyword evidence="5" id="KW-0574">Periplasm</keyword>
<keyword evidence="6" id="KW-0143">Chaperone</keyword>
<dbReference type="EMBL" id="QZWH01000001">
    <property type="protein sequence ID" value="RJT27978.1"/>
    <property type="molecule type" value="Genomic_DNA"/>
</dbReference>
<evidence type="ECO:0000256" key="7">
    <source>
        <dbReference type="ARBA" id="ARBA00023319"/>
    </source>
</evidence>
<dbReference type="InterPro" id="IPR013783">
    <property type="entry name" value="Ig-like_fold"/>
</dbReference>
<evidence type="ECO:0000256" key="3">
    <source>
        <dbReference type="ARBA" id="ARBA00022558"/>
    </source>
</evidence>
<feature type="domain" description="Pili assembly chaperone N-terminal" evidence="9">
    <location>
        <begin position="22"/>
        <end position="140"/>
    </location>
</feature>
<dbReference type="PANTHER" id="PTHR30251">
    <property type="entry name" value="PILUS ASSEMBLY CHAPERONE"/>
    <property type="match status" value="1"/>
</dbReference>
<dbReference type="InterPro" id="IPR050643">
    <property type="entry name" value="Periplasmic_pilus_chap"/>
</dbReference>
<protein>
    <submittedName>
        <fullName evidence="11">Molecular chaperone</fullName>
    </submittedName>
</protein>
<dbReference type="PRINTS" id="PR00969">
    <property type="entry name" value="CHAPERONPILI"/>
</dbReference>
<dbReference type="SUPFAM" id="SSF49354">
    <property type="entry name" value="PapD-like"/>
    <property type="match status" value="1"/>
</dbReference>